<evidence type="ECO:0000256" key="2">
    <source>
        <dbReference type="ARBA" id="ARBA00022737"/>
    </source>
</evidence>
<feature type="compositionally biased region" description="Basic residues" evidence="6">
    <location>
        <begin position="116"/>
        <end position="144"/>
    </location>
</feature>
<feature type="domain" description="C2H2-type" evidence="7">
    <location>
        <begin position="99"/>
        <end position="127"/>
    </location>
</feature>
<dbReference type="GO" id="GO:0005634">
    <property type="term" value="C:nucleus"/>
    <property type="evidence" value="ECO:0007669"/>
    <property type="project" value="TreeGrafter"/>
</dbReference>
<keyword evidence="3 5" id="KW-0863">Zinc-finger</keyword>
<dbReference type="AlphaFoldDB" id="A0A2P6SNJ2"/>
<dbReference type="EMBL" id="PDCK01000039">
    <property type="protein sequence ID" value="PRQ60212.1"/>
    <property type="molecule type" value="Genomic_DNA"/>
</dbReference>
<evidence type="ECO:0000256" key="6">
    <source>
        <dbReference type="SAM" id="MobiDB-lite"/>
    </source>
</evidence>
<name>A0A2P6SNJ2_ROSCH</name>
<dbReference type="SMART" id="SM00355">
    <property type="entry name" value="ZnF_C2H2"/>
    <property type="match status" value="3"/>
</dbReference>
<reference evidence="8 9" key="1">
    <citation type="journal article" date="2018" name="Nat. Genet.">
        <title>The Rosa genome provides new insights in the design of modern roses.</title>
        <authorList>
            <person name="Bendahmane M."/>
        </authorList>
    </citation>
    <scope>NUCLEOTIDE SEQUENCE [LARGE SCALE GENOMIC DNA]</scope>
    <source>
        <strain evidence="9">cv. Old Blush</strain>
    </source>
</reference>
<dbReference type="PROSITE" id="PS00028">
    <property type="entry name" value="ZINC_FINGER_C2H2_1"/>
    <property type="match status" value="3"/>
</dbReference>
<organism evidence="8 9">
    <name type="scientific">Rosa chinensis</name>
    <name type="common">China rose</name>
    <dbReference type="NCBI Taxonomy" id="74649"/>
    <lineage>
        <taxon>Eukaryota</taxon>
        <taxon>Viridiplantae</taxon>
        <taxon>Streptophyta</taxon>
        <taxon>Embryophyta</taxon>
        <taxon>Tracheophyta</taxon>
        <taxon>Spermatophyta</taxon>
        <taxon>Magnoliopsida</taxon>
        <taxon>eudicotyledons</taxon>
        <taxon>Gunneridae</taxon>
        <taxon>Pentapetalae</taxon>
        <taxon>rosids</taxon>
        <taxon>fabids</taxon>
        <taxon>Rosales</taxon>
        <taxon>Rosaceae</taxon>
        <taxon>Rosoideae</taxon>
        <taxon>Rosoideae incertae sedis</taxon>
        <taxon>Rosa</taxon>
    </lineage>
</organism>
<dbReference type="GO" id="GO:0000981">
    <property type="term" value="F:DNA-binding transcription factor activity, RNA polymerase II-specific"/>
    <property type="evidence" value="ECO:0007669"/>
    <property type="project" value="TreeGrafter"/>
</dbReference>
<evidence type="ECO:0000259" key="7">
    <source>
        <dbReference type="PROSITE" id="PS50157"/>
    </source>
</evidence>
<dbReference type="OrthoDB" id="1155307at2759"/>
<dbReference type="PANTHER" id="PTHR24409:SF295">
    <property type="entry name" value="AZ2-RELATED"/>
    <property type="match status" value="1"/>
</dbReference>
<evidence type="ECO:0000313" key="8">
    <source>
        <dbReference type="EMBL" id="PRQ60212.1"/>
    </source>
</evidence>
<proteinExistence type="predicted"/>
<feature type="region of interest" description="Disordered" evidence="6">
    <location>
        <begin position="112"/>
        <end position="184"/>
    </location>
</feature>
<feature type="compositionally biased region" description="Low complexity" evidence="6">
    <location>
        <begin position="175"/>
        <end position="184"/>
    </location>
</feature>
<feature type="domain" description="C2H2-type" evidence="7">
    <location>
        <begin position="73"/>
        <end position="97"/>
    </location>
</feature>
<dbReference type="InterPro" id="IPR013087">
    <property type="entry name" value="Znf_C2H2_type"/>
</dbReference>
<gene>
    <name evidence="8" type="ORF">RchiOBHm_Chr1g0378721</name>
</gene>
<feature type="compositionally biased region" description="Basic residues" evidence="6">
    <location>
        <begin position="17"/>
        <end position="30"/>
    </location>
</feature>
<evidence type="ECO:0000256" key="5">
    <source>
        <dbReference type="PROSITE-ProRule" id="PRU00042"/>
    </source>
</evidence>
<keyword evidence="1" id="KW-0479">Metal-binding</keyword>
<evidence type="ECO:0000256" key="4">
    <source>
        <dbReference type="ARBA" id="ARBA00022833"/>
    </source>
</evidence>
<dbReference type="InterPro" id="IPR036236">
    <property type="entry name" value="Znf_C2H2_sf"/>
</dbReference>
<dbReference type="GO" id="GO:0008270">
    <property type="term" value="F:zinc ion binding"/>
    <property type="evidence" value="ECO:0007669"/>
    <property type="project" value="UniProtKB-KW"/>
</dbReference>
<protein>
    <submittedName>
        <fullName evidence="8">Putative transcription factor C2H2 family</fullName>
    </submittedName>
</protein>
<keyword evidence="4" id="KW-0862">Zinc</keyword>
<dbReference type="Gene3D" id="3.30.160.60">
    <property type="entry name" value="Classic Zinc Finger"/>
    <property type="match status" value="1"/>
</dbReference>
<feature type="region of interest" description="Disordered" evidence="6">
    <location>
        <begin position="1"/>
        <end position="44"/>
    </location>
</feature>
<evidence type="ECO:0000256" key="1">
    <source>
        <dbReference type="ARBA" id="ARBA00022723"/>
    </source>
</evidence>
<dbReference type="SUPFAM" id="SSF57667">
    <property type="entry name" value="beta-beta-alpha zinc fingers"/>
    <property type="match status" value="1"/>
</dbReference>
<dbReference type="GO" id="GO:0000977">
    <property type="term" value="F:RNA polymerase II transcription regulatory region sequence-specific DNA binding"/>
    <property type="evidence" value="ECO:0007669"/>
    <property type="project" value="TreeGrafter"/>
</dbReference>
<dbReference type="Gramene" id="PRQ60212">
    <property type="protein sequence ID" value="PRQ60212"/>
    <property type="gene ID" value="RchiOBHm_Chr1g0378721"/>
</dbReference>
<dbReference type="InterPro" id="IPR012871">
    <property type="entry name" value="DUF1668_ORYSA"/>
</dbReference>
<sequence>MAGDDVLPPQIHMKGGEKKKKKKKQKKKKGTTGDMSRPRPDCHDMSPPCEVCHRRFPDNITLQIHRENVHVLHICEICGLSFYSDTLLQTHKQCVHTLHTCEICGVSFRSDAQLQSHRKSKHPDLKKKKMMKKKKKKKRQKKKKKNEEEEEEEKAKAEGEHASSFPIEKTMNKAPSPSSSISGESFPIEKTMYKAPSPSISGESFPMEKMDQAESILIMVKFDMDDSFSGAIYEIKLDQLQPLEHGKSVGGSNTDPSTLPMLKPVAELFGKGWKTEELFLFDCARIGSLSKLYVLVNQIPCPYLKPVTPEYAFAFDRSLVSELISPPKTTKQYCLVISAYGMLYYLAQPLCFPQIQEPSFERYDPASDSWESLPPFPDYSLDQAQTEMTGYAVCYGYILLSMQTEKKYEAVAFHIHSRTWHKVKTSPENPYYYPFYGRAVVLGSTIYALAHNLDLVLVFSFWWDSDKDGDIVKRRHFLGTPLSLLITAKCHPPRRLLGDRTQNLVHLGGRYFCVVQTGQNIDSSEYQYMCATTFRIAGDGQEMHIKTVRSSVFRVAIEGNDEFEVQFSFTPDCNDIEPVEEQYCVSSALVERESAWTSDVKEDFFSFPTGPKLGLEAFRAKKEDEKKVFISTTSPETPLLSKGSKKKKKI</sequence>
<keyword evidence="9" id="KW-1185">Reference proteome</keyword>
<dbReference type="STRING" id="74649.A0A2P6SNJ2"/>
<dbReference type="Pfam" id="PF12874">
    <property type="entry name" value="zf-met"/>
    <property type="match status" value="2"/>
</dbReference>
<dbReference type="PROSITE" id="PS50157">
    <property type="entry name" value="ZINC_FINGER_C2H2_2"/>
    <property type="match status" value="2"/>
</dbReference>
<keyword evidence="2" id="KW-0677">Repeat</keyword>
<evidence type="ECO:0000256" key="3">
    <source>
        <dbReference type="ARBA" id="ARBA00022771"/>
    </source>
</evidence>
<dbReference type="Proteomes" id="UP000238479">
    <property type="component" value="Chromosome 1"/>
</dbReference>
<evidence type="ECO:0000313" key="9">
    <source>
        <dbReference type="Proteomes" id="UP000238479"/>
    </source>
</evidence>
<dbReference type="InterPro" id="IPR015915">
    <property type="entry name" value="Kelch-typ_b-propeller"/>
</dbReference>
<dbReference type="Pfam" id="PF07893">
    <property type="entry name" value="DUF1668"/>
    <property type="match status" value="1"/>
</dbReference>
<dbReference type="PANTHER" id="PTHR24409">
    <property type="entry name" value="ZINC FINGER PROTEIN 142"/>
    <property type="match status" value="1"/>
</dbReference>
<dbReference type="SUPFAM" id="SSF117281">
    <property type="entry name" value="Kelch motif"/>
    <property type="match status" value="1"/>
</dbReference>
<comment type="caution">
    <text evidence="8">The sequence shown here is derived from an EMBL/GenBank/DDBJ whole genome shotgun (WGS) entry which is preliminary data.</text>
</comment>
<accession>A0A2P6SNJ2</accession>